<reference evidence="2" key="1">
    <citation type="submission" date="2021-07" db="EMBL/GenBank/DDBJ databases">
        <authorList>
            <person name="Durling M."/>
        </authorList>
    </citation>
    <scope>NUCLEOTIDE SEQUENCE</scope>
</reference>
<keyword evidence="1" id="KW-0732">Signal</keyword>
<name>A0A9N9LYZ6_9HELO</name>
<evidence type="ECO:0000256" key="1">
    <source>
        <dbReference type="SAM" id="SignalP"/>
    </source>
</evidence>
<gene>
    <name evidence="2" type="ORF">HYALB_00004090</name>
</gene>
<sequence>MLPQNIIVGIFAILLAQGKITSAIPLEHSQTREERVDGDTERSILSAQEHATDSLITVANDKTSTGIATSTEKGLIAIRVPVPDGVNAIIEGRAFVSSGEFGVWIKDWAETIGATGFLFVGMPAGLNRRDAALAWMIWMARCVRDGVCLRNEAGEIEGGPSRHDVELGHIAERRLHDFAVTATDAATDGLARKKKT</sequence>
<feature type="chain" id="PRO_5040303967" evidence="1">
    <location>
        <begin position="24"/>
        <end position="196"/>
    </location>
</feature>
<evidence type="ECO:0000313" key="3">
    <source>
        <dbReference type="Proteomes" id="UP000701801"/>
    </source>
</evidence>
<comment type="caution">
    <text evidence="2">The sequence shown here is derived from an EMBL/GenBank/DDBJ whole genome shotgun (WGS) entry which is preliminary data.</text>
</comment>
<accession>A0A9N9LYZ6</accession>
<dbReference type="AlphaFoldDB" id="A0A9N9LYZ6"/>
<dbReference type="OrthoDB" id="10300248at2759"/>
<organism evidence="2 3">
    <name type="scientific">Hymenoscyphus albidus</name>
    <dbReference type="NCBI Taxonomy" id="595503"/>
    <lineage>
        <taxon>Eukaryota</taxon>
        <taxon>Fungi</taxon>
        <taxon>Dikarya</taxon>
        <taxon>Ascomycota</taxon>
        <taxon>Pezizomycotina</taxon>
        <taxon>Leotiomycetes</taxon>
        <taxon>Helotiales</taxon>
        <taxon>Helotiaceae</taxon>
        <taxon>Hymenoscyphus</taxon>
    </lineage>
</organism>
<dbReference type="EMBL" id="CAJVRM010000733">
    <property type="protein sequence ID" value="CAG8983659.1"/>
    <property type="molecule type" value="Genomic_DNA"/>
</dbReference>
<dbReference type="Proteomes" id="UP000701801">
    <property type="component" value="Unassembled WGS sequence"/>
</dbReference>
<evidence type="ECO:0000313" key="2">
    <source>
        <dbReference type="EMBL" id="CAG8983659.1"/>
    </source>
</evidence>
<protein>
    <submittedName>
        <fullName evidence="2">Uncharacterized protein</fullName>
    </submittedName>
</protein>
<feature type="signal peptide" evidence="1">
    <location>
        <begin position="1"/>
        <end position="23"/>
    </location>
</feature>
<keyword evidence="3" id="KW-1185">Reference proteome</keyword>
<proteinExistence type="predicted"/>